<evidence type="ECO:0000256" key="1">
    <source>
        <dbReference type="SAM" id="SignalP"/>
    </source>
</evidence>
<feature type="signal peptide" evidence="1">
    <location>
        <begin position="1"/>
        <end position="21"/>
    </location>
</feature>
<feature type="chain" id="PRO_5045572673" evidence="1">
    <location>
        <begin position="22"/>
        <end position="185"/>
    </location>
</feature>
<dbReference type="RefSeq" id="WP_382388630.1">
    <property type="nucleotide sequence ID" value="NZ_JBHLWI010000043.1"/>
</dbReference>
<dbReference type="EMBL" id="JBHLWI010000043">
    <property type="protein sequence ID" value="MFC0264122.1"/>
    <property type="molecule type" value="Genomic_DNA"/>
</dbReference>
<dbReference type="InterPro" id="IPR025665">
    <property type="entry name" value="Beta-barrel_OMP_2"/>
</dbReference>
<protein>
    <submittedName>
        <fullName evidence="3">Porin family protein</fullName>
    </submittedName>
</protein>
<dbReference type="Proteomes" id="UP001589797">
    <property type="component" value="Unassembled WGS sequence"/>
</dbReference>
<keyword evidence="4" id="KW-1185">Reference proteome</keyword>
<evidence type="ECO:0000313" key="4">
    <source>
        <dbReference type="Proteomes" id="UP001589797"/>
    </source>
</evidence>
<reference evidence="3 4" key="1">
    <citation type="submission" date="2024-09" db="EMBL/GenBank/DDBJ databases">
        <authorList>
            <person name="Sun Q."/>
            <person name="Mori K."/>
        </authorList>
    </citation>
    <scope>NUCLEOTIDE SEQUENCE [LARGE SCALE GENOMIC DNA]</scope>
    <source>
        <strain evidence="3 4">CCM 7650</strain>
    </source>
</reference>
<keyword evidence="1" id="KW-0732">Signal</keyword>
<feature type="domain" description="Outer membrane protein beta-barrel" evidence="2">
    <location>
        <begin position="20"/>
        <end position="166"/>
    </location>
</feature>
<evidence type="ECO:0000313" key="3">
    <source>
        <dbReference type="EMBL" id="MFC0264122.1"/>
    </source>
</evidence>
<gene>
    <name evidence="3" type="ORF">ACFFIP_15620</name>
</gene>
<name>A0ABV6FWE7_9BACT</name>
<dbReference type="SUPFAM" id="SSF56925">
    <property type="entry name" value="OMPA-like"/>
    <property type="match status" value="1"/>
</dbReference>
<dbReference type="InterPro" id="IPR011250">
    <property type="entry name" value="OMP/PagP_B-barrel"/>
</dbReference>
<sequence length="185" mass="20051">MKKLILLSFSFLMLFSGTAFSQGINFGIKAGPNFANYSGSGLDNYDFNAITSFHAGAFVELKLMDTFSLQPELLYSTAGSKLSGVGEDIENKLGYLAIPVMARVYLIPSRLSLDFGPQASFLLSEAENVDISDSKTFDFSLGAGMTFNLVGPLFIQGRYNVGLTDVKPDARVKNNVLQLSLGLTF</sequence>
<organism evidence="3 4">
    <name type="scientific">Fontibacter flavus</name>
    <dbReference type="NCBI Taxonomy" id="654838"/>
    <lineage>
        <taxon>Bacteria</taxon>
        <taxon>Pseudomonadati</taxon>
        <taxon>Bacteroidota</taxon>
        <taxon>Cytophagia</taxon>
        <taxon>Cytophagales</taxon>
        <taxon>Cyclobacteriaceae</taxon>
        <taxon>Fontibacter</taxon>
    </lineage>
</organism>
<proteinExistence type="predicted"/>
<dbReference type="Pfam" id="PF13568">
    <property type="entry name" value="OMP_b-brl_2"/>
    <property type="match status" value="1"/>
</dbReference>
<comment type="caution">
    <text evidence="3">The sequence shown here is derived from an EMBL/GenBank/DDBJ whole genome shotgun (WGS) entry which is preliminary data.</text>
</comment>
<evidence type="ECO:0000259" key="2">
    <source>
        <dbReference type="Pfam" id="PF13568"/>
    </source>
</evidence>
<accession>A0ABV6FWE7</accession>